<name>A0A6A6SQR8_9PLEO</name>
<dbReference type="InterPro" id="IPR056021">
    <property type="entry name" value="DUF7600"/>
</dbReference>
<dbReference type="AlphaFoldDB" id="A0A6A6SQR8"/>
<organism evidence="2 3">
    <name type="scientific">Lophiostoma macrostomum CBS 122681</name>
    <dbReference type="NCBI Taxonomy" id="1314788"/>
    <lineage>
        <taxon>Eukaryota</taxon>
        <taxon>Fungi</taxon>
        <taxon>Dikarya</taxon>
        <taxon>Ascomycota</taxon>
        <taxon>Pezizomycotina</taxon>
        <taxon>Dothideomycetes</taxon>
        <taxon>Pleosporomycetidae</taxon>
        <taxon>Pleosporales</taxon>
        <taxon>Lophiostomataceae</taxon>
        <taxon>Lophiostoma</taxon>
    </lineage>
</organism>
<evidence type="ECO:0000259" key="1">
    <source>
        <dbReference type="Pfam" id="PF24539"/>
    </source>
</evidence>
<keyword evidence="3" id="KW-1185">Reference proteome</keyword>
<protein>
    <recommendedName>
        <fullName evidence="1">DUF7600 domain-containing protein</fullName>
    </recommendedName>
</protein>
<dbReference type="Proteomes" id="UP000799324">
    <property type="component" value="Unassembled WGS sequence"/>
</dbReference>
<dbReference type="OrthoDB" id="3743754at2759"/>
<reference evidence="2" key="1">
    <citation type="journal article" date="2020" name="Stud. Mycol.">
        <title>101 Dothideomycetes genomes: a test case for predicting lifestyles and emergence of pathogens.</title>
        <authorList>
            <person name="Haridas S."/>
            <person name="Albert R."/>
            <person name="Binder M."/>
            <person name="Bloem J."/>
            <person name="Labutti K."/>
            <person name="Salamov A."/>
            <person name="Andreopoulos B."/>
            <person name="Baker S."/>
            <person name="Barry K."/>
            <person name="Bills G."/>
            <person name="Bluhm B."/>
            <person name="Cannon C."/>
            <person name="Castanera R."/>
            <person name="Culley D."/>
            <person name="Daum C."/>
            <person name="Ezra D."/>
            <person name="Gonzalez J."/>
            <person name="Henrissat B."/>
            <person name="Kuo A."/>
            <person name="Liang C."/>
            <person name="Lipzen A."/>
            <person name="Lutzoni F."/>
            <person name="Magnuson J."/>
            <person name="Mondo S."/>
            <person name="Nolan M."/>
            <person name="Ohm R."/>
            <person name="Pangilinan J."/>
            <person name="Park H.-J."/>
            <person name="Ramirez L."/>
            <person name="Alfaro M."/>
            <person name="Sun H."/>
            <person name="Tritt A."/>
            <person name="Yoshinaga Y."/>
            <person name="Zwiers L.-H."/>
            <person name="Turgeon B."/>
            <person name="Goodwin S."/>
            <person name="Spatafora J."/>
            <person name="Crous P."/>
            <person name="Grigoriev I."/>
        </authorList>
    </citation>
    <scope>NUCLEOTIDE SEQUENCE</scope>
    <source>
        <strain evidence="2">CBS 122681</strain>
    </source>
</reference>
<feature type="domain" description="DUF7600" evidence="1">
    <location>
        <begin position="118"/>
        <end position="287"/>
    </location>
</feature>
<accession>A0A6A6SQR8</accession>
<evidence type="ECO:0000313" key="3">
    <source>
        <dbReference type="Proteomes" id="UP000799324"/>
    </source>
</evidence>
<sequence>MMLDHMLSPDVSNVKLASRSFARTALPDCFWRCRFDPGHEFEHVFEVRNRQQRSFDWHNLYLLLKQRPEAAVYTEVPLSWPAQCLQNRGRIWKFLSSLQSLLVTKTPQCCGQAIESPYEHGKKPRRTNWCTASRMLVKPGYLFRADCRPLRIRETHVPERITSVSMHLIELEGRKYISGIDFRHVRLRNSSRAWVGYVQDTETVKISTRCFANSESISNLRGFVVAMTTEGLRGIQLMFENGQTSQWVGEHDGIPKQRIIMETRGSSHLQVVVDALKIVSFSISTLKRNGAMGAIDASIRPGIFAGMYAYDPNKVFWLPDLPPQGAFLNGLRTDDFEINRDRKPYTMALFGGENGEYLSHLRQVVIWMCGSHVQGIEFVYESGKHAPPLRILGVHSATLTVHKQQKKFEFDINGPGGERISEVTRYNSHWAKLVGLSIRTNHGILLEHHLHDPEQTVEQLGTWGSDIIGLYGLEDPSGITGLGLVSKDLGTA</sequence>
<dbReference type="InterPro" id="IPR036404">
    <property type="entry name" value="Jacalin-like_lectin_dom_sf"/>
</dbReference>
<proteinExistence type="predicted"/>
<evidence type="ECO:0000313" key="2">
    <source>
        <dbReference type="EMBL" id="KAF2650049.1"/>
    </source>
</evidence>
<dbReference type="EMBL" id="MU004469">
    <property type="protein sequence ID" value="KAF2650049.1"/>
    <property type="molecule type" value="Genomic_DNA"/>
</dbReference>
<dbReference type="Pfam" id="PF24539">
    <property type="entry name" value="DUF7600"/>
    <property type="match status" value="1"/>
</dbReference>
<dbReference type="SUPFAM" id="SSF51101">
    <property type="entry name" value="Mannose-binding lectins"/>
    <property type="match status" value="1"/>
</dbReference>
<gene>
    <name evidence="2" type="ORF">K491DRAFT_782908</name>
</gene>